<organism evidence="3">
    <name type="scientific">Caenorhabditis brenneri</name>
    <name type="common">Nematode worm</name>
    <dbReference type="NCBI Taxonomy" id="135651"/>
    <lineage>
        <taxon>Eukaryota</taxon>
        <taxon>Metazoa</taxon>
        <taxon>Ecdysozoa</taxon>
        <taxon>Nematoda</taxon>
        <taxon>Chromadorea</taxon>
        <taxon>Rhabditida</taxon>
        <taxon>Rhabditina</taxon>
        <taxon>Rhabditomorpha</taxon>
        <taxon>Rhabditoidea</taxon>
        <taxon>Rhabditidae</taxon>
        <taxon>Peloderinae</taxon>
        <taxon>Caenorhabditis</taxon>
    </lineage>
</organism>
<evidence type="ECO:0000313" key="3">
    <source>
        <dbReference type="Proteomes" id="UP000008068"/>
    </source>
</evidence>
<dbReference type="EMBL" id="GL379802">
    <property type="protein sequence ID" value="EGT37473.1"/>
    <property type="molecule type" value="Genomic_DNA"/>
</dbReference>
<feature type="compositionally biased region" description="Basic and acidic residues" evidence="1">
    <location>
        <begin position="137"/>
        <end position="163"/>
    </location>
</feature>
<gene>
    <name evidence="2" type="ORF">CAEBREN_07488</name>
</gene>
<feature type="compositionally biased region" description="Basic and acidic residues" evidence="1">
    <location>
        <begin position="94"/>
        <end position="112"/>
    </location>
</feature>
<feature type="compositionally biased region" description="Low complexity" evidence="1">
    <location>
        <begin position="71"/>
        <end position="81"/>
    </location>
</feature>
<feature type="compositionally biased region" description="Basic residues" evidence="1">
    <location>
        <begin position="352"/>
        <end position="368"/>
    </location>
</feature>
<feature type="region of interest" description="Disordered" evidence="1">
    <location>
        <begin position="335"/>
        <end position="398"/>
    </location>
</feature>
<dbReference type="AlphaFoldDB" id="G0MME2"/>
<feature type="compositionally biased region" description="Basic and acidic residues" evidence="1">
    <location>
        <begin position="388"/>
        <end position="398"/>
    </location>
</feature>
<dbReference type="InParanoid" id="G0MME2"/>
<dbReference type="OrthoDB" id="5816839at2759"/>
<feature type="compositionally biased region" description="Basic and acidic residues" evidence="1">
    <location>
        <begin position="219"/>
        <end position="233"/>
    </location>
</feature>
<feature type="compositionally biased region" description="Polar residues" evidence="1">
    <location>
        <begin position="238"/>
        <end position="255"/>
    </location>
</feature>
<keyword evidence="3" id="KW-1185">Reference proteome</keyword>
<feature type="compositionally biased region" description="Basic and acidic residues" evidence="1">
    <location>
        <begin position="35"/>
        <end position="47"/>
    </location>
</feature>
<reference evidence="3" key="1">
    <citation type="submission" date="2011-07" db="EMBL/GenBank/DDBJ databases">
        <authorList>
            <consortium name="Caenorhabditis brenneri Sequencing and Analysis Consortium"/>
            <person name="Wilson R.K."/>
        </authorList>
    </citation>
    <scope>NUCLEOTIDE SEQUENCE [LARGE SCALE GENOMIC DNA]</scope>
    <source>
        <strain evidence="3">PB2801</strain>
    </source>
</reference>
<dbReference type="HOGENOM" id="CLU_693035_0_0_1"/>
<protein>
    <submittedName>
        <fullName evidence="2">Uncharacterized protein</fullName>
    </submittedName>
</protein>
<feature type="region of interest" description="Disordered" evidence="1">
    <location>
        <begin position="133"/>
        <end position="320"/>
    </location>
</feature>
<feature type="region of interest" description="Disordered" evidence="1">
    <location>
        <begin position="1"/>
        <end position="120"/>
    </location>
</feature>
<proteinExistence type="predicted"/>
<sequence>MMRAQQSHTGYDAQNLESSPPPSQNLSSSCLVKESTQEESCRQDSRRSSAKYEAVKRENSPPSDPDTQRDSCSLQSSVVSSEDQHLINGLNKKQKVEAARDSNRRIPKDESKPTSYSSHEYVRNFRLRENAILAKNPSERTPEEQAKAERILTKRERNAEKARLKYHSMSAEEKKQYNRIKNASRTKRKRSKKTNNKKSKEVHMDCEQYSRQSSAEYEAVERENSPPSDHLECHFSLPDSSDTQCDSCSPQSSVVPSEDQRLVNRLKKKEQVAAAKDSHRRIPKDESKPTYSSRSEYDRNRRLRGNEILAKNPSERTPREQAIAERILAARKRNAEKAGLKYHSMSAEEKKQHNRMKNAWRTKRKISKKTTNTKSTEVHMDDDADDQESSHRHNQHDE</sequence>
<dbReference type="Proteomes" id="UP000008068">
    <property type="component" value="Unassembled WGS sequence"/>
</dbReference>
<feature type="compositionally biased region" description="Basic and acidic residues" evidence="1">
    <location>
        <begin position="198"/>
        <end position="208"/>
    </location>
</feature>
<dbReference type="PROSITE" id="PS51257">
    <property type="entry name" value="PROKAR_LIPOPROTEIN"/>
    <property type="match status" value="1"/>
</dbReference>
<feature type="compositionally biased region" description="Basic residues" evidence="1">
    <location>
        <begin position="182"/>
        <end position="197"/>
    </location>
</feature>
<name>G0MME2_CAEBE</name>
<evidence type="ECO:0000313" key="2">
    <source>
        <dbReference type="EMBL" id="EGT37473.1"/>
    </source>
</evidence>
<evidence type="ECO:0000256" key="1">
    <source>
        <dbReference type="SAM" id="MobiDB-lite"/>
    </source>
</evidence>
<accession>G0MME2</accession>
<feature type="compositionally biased region" description="Low complexity" evidence="1">
    <location>
        <begin position="14"/>
        <end position="29"/>
    </location>
</feature>